<organism evidence="1 2">
    <name type="scientific">Floridaenema flaviceps BLCC-F50</name>
    <dbReference type="NCBI Taxonomy" id="3153642"/>
    <lineage>
        <taxon>Bacteria</taxon>
        <taxon>Bacillati</taxon>
        <taxon>Cyanobacteriota</taxon>
        <taxon>Cyanophyceae</taxon>
        <taxon>Oscillatoriophycideae</taxon>
        <taxon>Aerosakkonematales</taxon>
        <taxon>Aerosakkonemataceae</taxon>
        <taxon>Floridanema</taxon>
        <taxon>Floridanema flaviceps</taxon>
    </lineage>
</organism>
<comment type="caution">
    <text evidence="1">The sequence shown here is derived from an EMBL/GenBank/DDBJ whole genome shotgun (WGS) entry which is preliminary data.</text>
</comment>
<accession>A0ABV4Y1G9</accession>
<name>A0ABV4Y1G9_9CYAN</name>
<dbReference type="Proteomes" id="UP001576784">
    <property type="component" value="Unassembled WGS sequence"/>
</dbReference>
<proteinExistence type="predicted"/>
<evidence type="ECO:0000313" key="2">
    <source>
        <dbReference type="Proteomes" id="UP001576784"/>
    </source>
</evidence>
<sequence length="142" mass="16751">MSKSYLKNKPMEILLFLSTFCMSLNINLGQGIEQKAIAYERHEFVFISGLSNFANMSQQEADATCKYNFRDLREQGIFDERVEKMTWHIWAHLNNQECVMNIRTQPSSSRSSYWTPSNNRNKSFRIQIPIFHDRDVDSIRAF</sequence>
<gene>
    <name evidence="1" type="ORF">ACE1CI_33420</name>
</gene>
<evidence type="ECO:0000313" key="1">
    <source>
        <dbReference type="EMBL" id="MFB2897840.1"/>
    </source>
</evidence>
<reference evidence="1 2" key="1">
    <citation type="submission" date="2024-09" db="EMBL/GenBank/DDBJ databases">
        <title>Floridaenema gen nov. (Aerosakkonemataceae, Aerosakkonematales ord. nov., Cyanobacteria) from benthic tropical and subtropical fresh waters, with the description of four new species.</title>
        <authorList>
            <person name="Moretto J.A."/>
            <person name="Berthold D.E."/>
            <person name="Lefler F.W."/>
            <person name="Huang I.-S."/>
            <person name="Laughinghouse H. IV."/>
        </authorList>
    </citation>
    <scope>NUCLEOTIDE SEQUENCE [LARGE SCALE GENOMIC DNA]</scope>
    <source>
        <strain evidence="1 2">BLCC-F50</strain>
    </source>
</reference>
<protein>
    <submittedName>
        <fullName evidence="1">Uncharacterized protein</fullName>
    </submittedName>
</protein>
<dbReference type="EMBL" id="JBHFNR010000268">
    <property type="protein sequence ID" value="MFB2897840.1"/>
    <property type="molecule type" value="Genomic_DNA"/>
</dbReference>
<keyword evidence="2" id="KW-1185">Reference proteome</keyword>